<protein>
    <submittedName>
        <fullName evidence="1">Uncharacterized protein family (UPF0175)</fullName>
    </submittedName>
</protein>
<keyword evidence="2" id="KW-1185">Reference proteome</keyword>
<dbReference type="RefSeq" id="WP_073257932.1">
    <property type="nucleotide sequence ID" value="NZ_FRCR01000012.1"/>
</dbReference>
<gene>
    <name evidence="1" type="ORF">SAMN05660826_01935</name>
</gene>
<accession>A0A1M7LIF2</accession>
<evidence type="ECO:0000313" key="1">
    <source>
        <dbReference type="EMBL" id="SHM77934.1"/>
    </source>
</evidence>
<name>A0A1M7LIF2_9FIRM</name>
<dbReference type="AlphaFoldDB" id="A0A1M7LIF2"/>
<dbReference type="STRING" id="447595.SAMN05660826_01935"/>
<evidence type="ECO:0000313" key="2">
    <source>
        <dbReference type="Proteomes" id="UP000184375"/>
    </source>
</evidence>
<dbReference type="OrthoDB" id="9796320at2"/>
<proteinExistence type="predicted"/>
<sequence>MGLARIEIEVPKEVLKYINSKDKDFQKKIRELMVYNLVKEEKISFGKGAELLGIDKVTFITDLGKLGIPYFDQDVEEVLKELEQIRESGGGINQ</sequence>
<dbReference type="EMBL" id="FRCR01000012">
    <property type="protein sequence ID" value="SHM77934.1"/>
    <property type="molecule type" value="Genomic_DNA"/>
</dbReference>
<dbReference type="InterPro" id="IPR005368">
    <property type="entry name" value="UPF0175"/>
</dbReference>
<reference evidence="2" key="1">
    <citation type="submission" date="2016-11" db="EMBL/GenBank/DDBJ databases">
        <authorList>
            <person name="Varghese N."/>
            <person name="Submissions S."/>
        </authorList>
    </citation>
    <scope>NUCLEOTIDE SEQUENCE [LARGE SCALE GENOMIC DNA]</scope>
    <source>
        <strain evidence="2">DSM 18802</strain>
    </source>
</reference>
<dbReference type="Pfam" id="PF03683">
    <property type="entry name" value="UPF0175"/>
    <property type="match status" value="1"/>
</dbReference>
<organism evidence="1 2">
    <name type="scientific">Caldanaerovirga acetigignens</name>
    <dbReference type="NCBI Taxonomy" id="447595"/>
    <lineage>
        <taxon>Bacteria</taxon>
        <taxon>Bacillati</taxon>
        <taxon>Bacillota</taxon>
        <taxon>Clostridia</taxon>
        <taxon>Thermosediminibacterales</taxon>
        <taxon>Thermosediminibacteraceae</taxon>
        <taxon>Caldanaerovirga</taxon>
    </lineage>
</organism>
<dbReference type="Proteomes" id="UP000184375">
    <property type="component" value="Unassembled WGS sequence"/>
</dbReference>